<reference evidence="1" key="1">
    <citation type="submission" date="2024-05" db="EMBL/GenBank/DDBJ databases">
        <authorList>
            <person name="Kim S."/>
            <person name="Heo J."/>
            <person name="Choi H."/>
            <person name="Choi Y."/>
            <person name="Kwon S.-W."/>
            <person name="Kim Y."/>
        </authorList>
    </citation>
    <scope>NUCLEOTIDE SEQUENCE</scope>
    <source>
        <strain evidence="1">KACC 23698</strain>
    </source>
</reference>
<name>A0AAU7JN00_9HYPH</name>
<dbReference type="NCBIfam" id="TIGR03358">
    <property type="entry name" value="VI_chp_5"/>
    <property type="match status" value="1"/>
</dbReference>
<dbReference type="RefSeq" id="WP_406858298.1">
    <property type="nucleotide sequence ID" value="NZ_CP157484.1"/>
</dbReference>
<gene>
    <name evidence="1" type="primary">tssB</name>
    <name evidence="1" type="ORF">ABEG18_12015</name>
</gene>
<evidence type="ECO:0000313" key="1">
    <source>
        <dbReference type="EMBL" id="XBO41444.1"/>
    </source>
</evidence>
<organism evidence="1">
    <name type="scientific">Alsobacter sp. KACC 23698</name>
    <dbReference type="NCBI Taxonomy" id="3149229"/>
    <lineage>
        <taxon>Bacteria</taxon>
        <taxon>Pseudomonadati</taxon>
        <taxon>Pseudomonadota</taxon>
        <taxon>Alphaproteobacteria</taxon>
        <taxon>Hyphomicrobiales</taxon>
        <taxon>Alsobacteraceae</taxon>
        <taxon>Alsobacter</taxon>
    </lineage>
</organism>
<dbReference type="PIRSF" id="PIRSF028301">
    <property type="entry name" value="UCP028301"/>
    <property type="match status" value="1"/>
</dbReference>
<dbReference type="PANTHER" id="PTHR35850:SF1">
    <property type="entry name" value="TYPE VI SECRETION SYSTEM SHEATH PROTEIN TSSB1"/>
    <property type="match status" value="1"/>
</dbReference>
<protein>
    <submittedName>
        <fullName evidence="1">Type VI secretion system contractile sheath small subunit</fullName>
    </submittedName>
</protein>
<proteinExistence type="predicted"/>
<dbReference type="Pfam" id="PF05591">
    <property type="entry name" value="T6SS_VipA"/>
    <property type="match status" value="1"/>
</dbReference>
<dbReference type="InterPro" id="IPR008312">
    <property type="entry name" value="T6SS_TssB1"/>
</dbReference>
<dbReference type="EMBL" id="CP157484">
    <property type="protein sequence ID" value="XBO41444.1"/>
    <property type="molecule type" value="Genomic_DNA"/>
</dbReference>
<accession>A0AAU7JN00</accession>
<dbReference type="PANTHER" id="PTHR35850">
    <property type="entry name" value="CYTOPLASMIC PROTEIN-RELATED"/>
    <property type="match status" value="1"/>
</dbReference>
<sequence length="171" mass="18986">MASDSGQRFIRRNRPPRVHITYENPTNAEEKIELPFVMGVMADLSGNSPGVEKEEIANRKLLDLDMDNFDKRMAAIAPGVTFRVANKLGDQEGEQLGVALRFEKMDDFSPASIAKQVPALNKLLEARTQLANLMRYMDGKVAAESQLKKLLSDPALMAALRDKAPETEPET</sequence>
<dbReference type="AlphaFoldDB" id="A0AAU7JN00"/>